<gene>
    <name evidence="3" type="ORF">GCM10023353_17610</name>
</gene>
<proteinExistence type="inferred from homology"/>
<dbReference type="PANTHER" id="PTHR37313">
    <property type="entry name" value="UPF0749 PROTEIN RV1825"/>
    <property type="match status" value="1"/>
</dbReference>
<evidence type="ECO:0000313" key="4">
    <source>
        <dbReference type="Proteomes" id="UP001500839"/>
    </source>
</evidence>
<comment type="caution">
    <text evidence="3">The sequence shown here is derived from an EMBL/GenBank/DDBJ whole genome shotgun (WGS) entry which is preliminary data.</text>
</comment>
<dbReference type="Gene3D" id="3.30.70.1880">
    <property type="entry name" value="Protein of unknown function DUF881"/>
    <property type="match status" value="1"/>
</dbReference>
<dbReference type="Pfam" id="PF05949">
    <property type="entry name" value="DUF881"/>
    <property type="match status" value="1"/>
</dbReference>
<accession>A0ABP9CKI7</accession>
<feature type="transmembrane region" description="Helical" evidence="2">
    <location>
        <begin position="40"/>
        <end position="58"/>
    </location>
</feature>
<evidence type="ECO:0000256" key="2">
    <source>
        <dbReference type="SAM" id="Phobius"/>
    </source>
</evidence>
<evidence type="ECO:0000313" key="3">
    <source>
        <dbReference type="EMBL" id="GAA4813181.1"/>
    </source>
</evidence>
<keyword evidence="2" id="KW-0812">Transmembrane</keyword>
<dbReference type="EMBL" id="BAABKQ010000001">
    <property type="protein sequence ID" value="GAA4813181.1"/>
    <property type="molecule type" value="Genomic_DNA"/>
</dbReference>
<keyword evidence="4" id="KW-1185">Reference proteome</keyword>
<organism evidence="3 4">
    <name type="scientific">Tomitella cavernea</name>
    <dbReference type="NCBI Taxonomy" id="1387982"/>
    <lineage>
        <taxon>Bacteria</taxon>
        <taxon>Bacillati</taxon>
        <taxon>Actinomycetota</taxon>
        <taxon>Actinomycetes</taxon>
        <taxon>Mycobacteriales</taxon>
        <taxon>Tomitella</taxon>
    </lineage>
</organism>
<dbReference type="Proteomes" id="UP001500839">
    <property type="component" value="Unassembled WGS sequence"/>
</dbReference>
<dbReference type="PANTHER" id="PTHR37313:SF1">
    <property type="entry name" value="UPF0749 PROTEIN RV1823"/>
    <property type="match status" value="1"/>
</dbReference>
<keyword evidence="2" id="KW-0472">Membrane</keyword>
<sequence>MTLRRNPEPSLLRSLLHDHLDPGYAESAAAGRNRRRAGGVWLAGGCLVMGLVLGTAGAQQLDEGRGASSDGQAAIVDQVREQQSAVDRLVRERDAASDSADAERQRVLAGDSAGKEVLDSLARLSAGAATVAVHGPGLAVRITEPDAGGDLSDSERPRPRHGQVVFDRDLRAVVNALWAAGAEAMGIDGVRIGPGTAIRQAGGAILVDNQPVSPPYEIDAIGAPDALSVDFVDSAAYLRMQSLTQLYGVEVAFEARSDLRLPRAPAVELRYARGDEEGPR</sequence>
<comment type="similarity">
    <text evidence="1">Belongs to the UPF0749 family.</text>
</comment>
<reference evidence="4" key="1">
    <citation type="journal article" date="2019" name="Int. J. Syst. Evol. Microbiol.">
        <title>The Global Catalogue of Microorganisms (GCM) 10K type strain sequencing project: providing services to taxonomists for standard genome sequencing and annotation.</title>
        <authorList>
            <consortium name="The Broad Institute Genomics Platform"/>
            <consortium name="The Broad Institute Genome Sequencing Center for Infectious Disease"/>
            <person name="Wu L."/>
            <person name="Ma J."/>
        </authorList>
    </citation>
    <scope>NUCLEOTIDE SEQUENCE [LARGE SCALE GENOMIC DNA]</scope>
    <source>
        <strain evidence="4">JCM 18542</strain>
    </source>
</reference>
<evidence type="ECO:0000256" key="1">
    <source>
        <dbReference type="ARBA" id="ARBA00009108"/>
    </source>
</evidence>
<dbReference type="RefSeq" id="WP_242474405.1">
    <property type="nucleotide sequence ID" value="NZ_BAABKQ010000001.1"/>
</dbReference>
<dbReference type="InterPro" id="IPR010273">
    <property type="entry name" value="DUF881"/>
</dbReference>
<protein>
    <submittedName>
        <fullName evidence="3">DUF881 domain-containing protein</fullName>
    </submittedName>
</protein>
<name>A0ABP9CKI7_9ACTN</name>
<keyword evidence="2" id="KW-1133">Transmembrane helix</keyword>